<dbReference type="InterPro" id="IPR000477">
    <property type="entry name" value="RT_dom"/>
</dbReference>
<sequence length="126" mass="14552">MVDATTGYKLLSFLDAYSGYNQIPMAIEDQENTERGLYCYTVMPFRLNNAGSTYQRLVNKMFKSQIGKTMEVYIDDMVVKSQEKSQHIRHLEEVFNILRRYSMRLSPKKCAFGVSSGQFLGKIVNK</sequence>
<dbReference type="EMBL" id="JAJFAZ020000007">
    <property type="protein sequence ID" value="KAI5318322.1"/>
    <property type="molecule type" value="Genomic_DNA"/>
</dbReference>
<dbReference type="Gene3D" id="3.30.70.270">
    <property type="match status" value="1"/>
</dbReference>
<organism evidence="2 3">
    <name type="scientific">Prunus dulcis</name>
    <name type="common">Almond</name>
    <name type="synonym">Amygdalus dulcis</name>
    <dbReference type="NCBI Taxonomy" id="3755"/>
    <lineage>
        <taxon>Eukaryota</taxon>
        <taxon>Viridiplantae</taxon>
        <taxon>Streptophyta</taxon>
        <taxon>Embryophyta</taxon>
        <taxon>Tracheophyta</taxon>
        <taxon>Spermatophyta</taxon>
        <taxon>Magnoliopsida</taxon>
        <taxon>eudicotyledons</taxon>
        <taxon>Gunneridae</taxon>
        <taxon>Pentapetalae</taxon>
        <taxon>rosids</taxon>
        <taxon>fabids</taxon>
        <taxon>Rosales</taxon>
        <taxon>Rosaceae</taxon>
        <taxon>Amygdaloideae</taxon>
        <taxon>Amygdaleae</taxon>
        <taxon>Prunus</taxon>
    </lineage>
</organism>
<dbReference type="AlphaFoldDB" id="A0AAD4YQ40"/>
<dbReference type="Pfam" id="PF00078">
    <property type="entry name" value="RVT_1"/>
    <property type="match status" value="1"/>
</dbReference>
<keyword evidence="3" id="KW-1185">Reference proteome</keyword>
<dbReference type="CDD" id="cd01647">
    <property type="entry name" value="RT_LTR"/>
    <property type="match status" value="1"/>
</dbReference>
<dbReference type="FunFam" id="3.30.70.270:FF:000003">
    <property type="entry name" value="Transposon Ty3-G Gag-Pol polyprotein"/>
    <property type="match status" value="1"/>
</dbReference>
<feature type="domain" description="Reverse transcriptase" evidence="1">
    <location>
        <begin position="3"/>
        <end position="122"/>
    </location>
</feature>
<protein>
    <recommendedName>
        <fullName evidence="1">Reverse transcriptase domain-containing protein</fullName>
    </recommendedName>
</protein>
<evidence type="ECO:0000259" key="1">
    <source>
        <dbReference type="Pfam" id="PF00078"/>
    </source>
</evidence>
<accession>A0AAD4YQ40</accession>
<dbReference type="InterPro" id="IPR053134">
    <property type="entry name" value="RNA-dir_DNA_polymerase"/>
</dbReference>
<dbReference type="InterPro" id="IPR043502">
    <property type="entry name" value="DNA/RNA_pol_sf"/>
</dbReference>
<name>A0AAD4YQ40_PRUDU</name>
<dbReference type="InterPro" id="IPR043128">
    <property type="entry name" value="Rev_trsase/Diguanyl_cyclase"/>
</dbReference>
<dbReference type="PANTHER" id="PTHR24559:SF431">
    <property type="entry name" value="RNA-DIRECTED DNA POLYMERASE HOMOLOG"/>
    <property type="match status" value="1"/>
</dbReference>
<dbReference type="Proteomes" id="UP001054821">
    <property type="component" value="Chromosome 7"/>
</dbReference>
<reference evidence="2 3" key="1">
    <citation type="journal article" date="2022" name="G3 (Bethesda)">
        <title>Whole-genome sequence and methylome profiling of the almond [Prunus dulcis (Mill.) D.A. Webb] cultivar 'Nonpareil'.</title>
        <authorList>
            <person name="D'Amico-Willman K.M."/>
            <person name="Ouma W.Z."/>
            <person name="Meulia T."/>
            <person name="Sideli G.M."/>
            <person name="Gradziel T.M."/>
            <person name="Fresnedo-Ramirez J."/>
        </authorList>
    </citation>
    <scope>NUCLEOTIDE SEQUENCE [LARGE SCALE GENOMIC DNA]</scope>
    <source>
        <strain evidence="2">Clone GOH B32 T37-40</strain>
    </source>
</reference>
<comment type="caution">
    <text evidence="2">The sequence shown here is derived from an EMBL/GenBank/DDBJ whole genome shotgun (WGS) entry which is preliminary data.</text>
</comment>
<dbReference type="PANTHER" id="PTHR24559">
    <property type="entry name" value="TRANSPOSON TY3-I GAG-POL POLYPROTEIN"/>
    <property type="match status" value="1"/>
</dbReference>
<gene>
    <name evidence="2" type="ORF">L3X38_038030</name>
</gene>
<dbReference type="SUPFAM" id="SSF56672">
    <property type="entry name" value="DNA/RNA polymerases"/>
    <property type="match status" value="1"/>
</dbReference>
<evidence type="ECO:0000313" key="2">
    <source>
        <dbReference type="EMBL" id="KAI5318322.1"/>
    </source>
</evidence>
<evidence type="ECO:0000313" key="3">
    <source>
        <dbReference type="Proteomes" id="UP001054821"/>
    </source>
</evidence>
<proteinExistence type="predicted"/>